<dbReference type="PANTHER" id="PTHR19848:SF8">
    <property type="entry name" value="F-BOX AND WD REPEAT DOMAIN CONTAINING 7"/>
    <property type="match status" value="1"/>
</dbReference>
<evidence type="ECO:0000256" key="4">
    <source>
        <dbReference type="SAM" id="MobiDB-lite"/>
    </source>
</evidence>
<dbReference type="SMART" id="SM00320">
    <property type="entry name" value="WD40"/>
    <property type="match status" value="14"/>
</dbReference>
<feature type="repeat" description="WD" evidence="3">
    <location>
        <begin position="1372"/>
        <end position="1413"/>
    </location>
</feature>
<feature type="repeat" description="WD" evidence="3">
    <location>
        <begin position="1065"/>
        <end position="1097"/>
    </location>
</feature>
<dbReference type="SUPFAM" id="SSF50978">
    <property type="entry name" value="WD40 repeat-like"/>
    <property type="match status" value="2"/>
</dbReference>
<feature type="repeat" description="WD" evidence="3">
    <location>
        <begin position="1022"/>
        <end position="1063"/>
    </location>
</feature>
<keyword evidence="2" id="KW-0677">Repeat</keyword>
<dbReference type="PANTHER" id="PTHR19848">
    <property type="entry name" value="WD40 REPEAT PROTEIN"/>
    <property type="match status" value="1"/>
</dbReference>
<feature type="repeat" description="WD" evidence="3">
    <location>
        <begin position="1285"/>
        <end position="1326"/>
    </location>
</feature>
<proteinExistence type="predicted"/>
<name>A0A8H3AB28_9AGAM</name>
<comment type="caution">
    <text evidence="6">The sequence shown here is derived from an EMBL/GenBank/DDBJ whole genome shotgun (WGS) entry which is preliminary data.</text>
</comment>
<evidence type="ECO:0000256" key="2">
    <source>
        <dbReference type="ARBA" id="ARBA00022737"/>
    </source>
</evidence>
<organism evidence="6 7">
    <name type="scientific">Rhizoctonia solani</name>
    <dbReference type="NCBI Taxonomy" id="456999"/>
    <lineage>
        <taxon>Eukaryota</taxon>
        <taxon>Fungi</taxon>
        <taxon>Dikarya</taxon>
        <taxon>Basidiomycota</taxon>
        <taxon>Agaricomycotina</taxon>
        <taxon>Agaricomycetes</taxon>
        <taxon>Cantharellales</taxon>
        <taxon>Ceratobasidiaceae</taxon>
        <taxon>Rhizoctonia</taxon>
    </lineage>
</organism>
<evidence type="ECO:0000256" key="3">
    <source>
        <dbReference type="PROSITE-ProRule" id="PRU00221"/>
    </source>
</evidence>
<dbReference type="PROSITE" id="PS50837">
    <property type="entry name" value="NACHT"/>
    <property type="match status" value="1"/>
</dbReference>
<dbReference type="PROSITE" id="PS50082">
    <property type="entry name" value="WD_REPEATS_2"/>
    <property type="match status" value="14"/>
</dbReference>
<dbReference type="PROSITE" id="PS50294">
    <property type="entry name" value="WD_REPEATS_REGION"/>
    <property type="match status" value="12"/>
</dbReference>
<evidence type="ECO:0000313" key="6">
    <source>
        <dbReference type="EMBL" id="CAE6406597.1"/>
    </source>
</evidence>
<dbReference type="SUPFAM" id="SSF52540">
    <property type="entry name" value="P-loop containing nucleoside triphosphate hydrolases"/>
    <property type="match status" value="1"/>
</dbReference>
<dbReference type="PRINTS" id="PR00320">
    <property type="entry name" value="GPROTEINBRPT"/>
</dbReference>
<dbReference type="InterPro" id="IPR019775">
    <property type="entry name" value="WD40_repeat_CS"/>
</dbReference>
<feature type="region of interest" description="Disordered" evidence="4">
    <location>
        <begin position="1"/>
        <end position="63"/>
    </location>
</feature>
<dbReference type="InterPro" id="IPR001680">
    <property type="entry name" value="WD40_rpt"/>
</dbReference>
<gene>
    <name evidence="6" type="ORF">RDB_LOCUS34670</name>
</gene>
<feature type="domain" description="NACHT" evidence="5">
    <location>
        <begin position="268"/>
        <end position="421"/>
    </location>
</feature>
<dbReference type="CDD" id="cd00200">
    <property type="entry name" value="WD40"/>
    <property type="match status" value="3"/>
</dbReference>
<feature type="repeat" description="WD" evidence="3">
    <location>
        <begin position="934"/>
        <end position="975"/>
    </location>
</feature>
<dbReference type="Pfam" id="PF00400">
    <property type="entry name" value="WD40"/>
    <property type="match status" value="14"/>
</dbReference>
<feature type="repeat" description="WD" evidence="3">
    <location>
        <begin position="1329"/>
        <end position="1370"/>
    </location>
</feature>
<feature type="repeat" description="WD" evidence="3">
    <location>
        <begin position="979"/>
        <end position="1020"/>
    </location>
</feature>
<dbReference type="InterPro" id="IPR036322">
    <property type="entry name" value="WD40_repeat_dom_sf"/>
</dbReference>
<evidence type="ECO:0000256" key="1">
    <source>
        <dbReference type="ARBA" id="ARBA00022574"/>
    </source>
</evidence>
<evidence type="ECO:0000313" key="7">
    <source>
        <dbReference type="Proteomes" id="UP000663826"/>
    </source>
</evidence>
<feature type="repeat" description="WD" evidence="3">
    <location>
        <begin position="1194"/>
        <end position="1235"/>
    </location>
</feature>
<dbReference type="InterPro" id="IPR015943">
    <property type="entry name" value="WD40/YVTN_repeat-like_dom_sf"/>
</dbReference>
<dbReference type="InterPro" id="IPR020472">
    <property type="entry name" value="WD40_PAC1"/>
</dbReference>
<feature type="compositionally biased region" description="Polar residues" evidence="4">
    <location>
        <begin position="35"/>
        <end position="59"/>
    </location>
</feature>
<keyword evidence="1 3" id="KW-0853">WD repeat</keyword>
<feature type="repeat" description="WD" evidence="3">
    <location>
        <begin position="1151"/>
        <end position="1192"/>
    </location>
</feature>
<feature type="repeat" description="WD" evidence="3">
    <location>
        <begin position="1236"/>
        <end position="1277"/>
    </location>
</feature>
<dbReference type="Gene3D" id="2.130.10.10">
    <property type="entry name" value="YVTN repeat-like/Quinoprotein amine dehydrogenase"/>
    <property type="match status" value="6"/>
</dbReference>
<feature type="repeat" description="WD" evidence="3">
    <location>
        <begin position="812"/>
        <end position="837"/>
    </location>
</feature>
<evidence type="ECO:0000259" key="5">
    <source>
        <dbReference type="PROSITE" id="PS50837"/>
    </source>
</evidence>
<dbReference type="Pfam" id="PF24883">
    <property type="entry name" value="NPHP3_N"/>
    <property type="match status" value="1"/>
</dbReference>
<feature type="repeat" description="WD" evidence="3">
    <location>
        <begin position="1108"/>
        <end position="1149"/>
    </location>
</feature>
<feature type="repeat" description="WD" evidence="3">
    <location>
        <begin position="891"/>
        <end position="932"/>
    </location>
</feature>
<dbReference type="PROSITE" id="PS00678">
    <property type="entry name" value="WD_REPEATS_1"/>
    <property type="match status" value="5"/>
</dbReference>
<dbReference type="Gene3D" id="3.40.50.300">
    <property type="entry name" value="P-loop containing nucleotide triphosphate hydrolases"/>
    <property type="match status" value="1"/>
</dbReference>
<reference evidence="6" key="1">
    <citation type="submission" date="2021-01" db="EMBL/GenBank/DDBJ databases">
        <authorList>
            <person name="Kaushik A."/>
        </authorList>
    </citation>
    <scope>NUCLEOTIDE SEQUENCE</scope>
    <source>
        <strain evidence="6">AG1-1B</strain>
    </source>
</reference>
<dbReference type="InterPro" id="IPR056884">
    <property type="entry name" value="NPHP3-like_N"/>
</dbReference>
<protein>
    <recommendedName>
        <fullName evidence="5">NACHT domain-containing protein</fullName>
    </recommendedName>
</protein>
<sequence length="1473" mass="161222">MSSNKRRFCLTGVPTGRSPSATKKLKANARDKTQHSASKLIQSDPISSSAHAPSNSKILSPTHEKSIPKVTGHVILGALKGSMNVLLKGCHLFTPLEAAVRGIVDTLEAIECPAEDNHSSFQLLSGLPQWAIVLSAYLSESQPERMSRCVNNVINVLTEEVDYIKSHQQHWVLGNIAKSEKETEELLQCYRRIETSFRQLQTDANLSTWKIADDHSKASRLKEMLPAHDARYDSCFADTINRQGCLGNTRVAVLDSIRQWAANPNDARIYWMNGMAGTGKTAIAYSLCKELEQNGRLGASFFCHRASAECHDVGRILPTVAHQLAQKLYPFRSILCRILEDEPSISRRTISVQFEYLIKLPLQEIRNMLPSGLVVVIDGLDECMDSRTTSTLLELLVEHARALPIRLFLTSRPDPIVSESLDISCQAVQVLHLHDVEVELVKGDIMTYLTVALAKANLSGEQIQILVERAGVFFIYAVTLARYIMGGTPGSISSLRLSSALSGDSGSANKQNRDIHCLYKAILDQVFEDQTLETSEIKTIQSTLWTVACAKEPVAKATLATLLELNVDQIGAALQPLQSVLYVSASKNVVSSLHSSFPEFLLQSELAGSARCDYSSHNKFLATQCFAIMKRKLRYNICTLQAPYTFDSDVRNLPEHVLKSISPELYYACRYWADHLQSSPWCGQLALCLREFLSKQLLFWVEALNLKKSISRGLCVIVEALKWLQNMETSPEILALQDLVRDAYIFTTTFAANPVCQSTPHLYLSALPLTPARNWIRDNYRDHLRGTMCVRGTTLKRREGAALATWETGCGVTAVAYSPDSMRVAYGCHDGSIQVWDTFYAVRTTGRFSGHNKQISTLNFSPDGSRLVSGSRDCNIRMWDANSGACLDLFEGAATQKVDCATLSPDGTRIAAGGSDCMIFMWDLTSGTLIAGPFRGHTKGVTAIAFSPDGSKLASGSYDGTIRLWPGNTPDTANSIKILKGHSAAILSIAFSPNGDYLVSGSLDHTARIWSSTSGTLFANPFEGHTNAVSAVTFSYDGTTVISGSWDCTVRIWSISDSTQISGPFIGHTQGVTCLSMSPDGRNVVSGSWDGSIHFWDAHSKFLGSPSAQGHTKAITCVQFSSDGDSVISASADSTVCIWDVNTGEYYSNPNASHTGSINSVAFSPDSNFFLTGGDDSMACLWDSRTGTMIGPPLAGHEAGITSVAFSSDGTRFVTGSHDSLILIWDSRNMEVISRLRGHRQSVTSVAFSPNRGYIVSGSWDHTVRLWDANTGVEIAQTSINGETGIGHDDIVTSVTFSPDGTRVASGSYDQTIQIWSTSSSNPSLTRIFQYHSNAAVSVAFSPDSTRLAAGSRDGTIRIWDAQRGILIFDRFSGHTDTIHSIAFAPDGRRIVSGSGDCTIRIWDIPDERNEQGAWGINAEGWLMDPSQRPVLWIPADMRRQFPQPPNSHTFHSMGSIILSPPKVDLTLDEIWH</sequence>
<dbReference type="InterPro" id="IPR007111">
    <property type="entry name" value="NACHT_NTPase"/>
</dbReference>
<dbReference type="InterPro" id="IPR027417">
    <property type="entry name" value="P-loop_NTPase"/>
</dbReference>
<dbReference type="EMBL" id="CAJMWQ010000960">
    <property type="protein sequence ID" value="CAE6406597.1"/>
    <property type="molecule type" value="Genomic_DNA"/>
</dbReference>
<accession>A0A8H3AB28</accession>
<feature type="repeat" description="WD" evidence="3">
    <location>
        <begin position="848"/>
        <end position="889"/>
    </location>
</feature>
<dbReference type="Proteomes" id="UP000663826">
    <property type="component" value="Unassembled WGS sequence"/>
</dbReference>